<accession>A0A9D1TFF2</accession>
<proteinExistence type="predicted"/>
<sequence>MNIARLDLWVREKEGIQTLDRKAVDNIQLEKLNRLLEREYRRQGFYRNLPRQLKALEDLESLPFTTEKDLREQGNSMVLVSQSEIERVRSWETSGTTGPGKRVFYTAEDNERTVSFFAAGLSELIYPGEKAMIAMPFTGNRGLGELIREGVEKLRAVPVPAGNLNTFKELLEILDNEKPDTFIGPPVLLLSLLRLRPAGSIKRGLVSGDACPPGVTKAIEDILGTRLYPHYGSREMGLGGAVTCPAFQGMHLRENDIIGEIVDEKGKRVPKGEWGELVITLTEARAMPLIRYRTGDRTRFLPGACPCGCCLRRLDRISRMGAEKEMEELDDVIFQIPWIVDYRISRKGEELEIEGLTTAEDREGEIKRLLPGEWKGKRLGSIWKQAGSEDGPCYRGKRRVEDRENSRNRQVESR</sequence>
<gene>
    <name evidence="3" type="ORF">H9747_04910</name>
</gene>
<dbReference type="Proteomes" id="UP000886814">
    <property type="component" value="Unassembled WGS sequence"/>
</dbReference>
<reference evidence="3" key="1">
    <citation type="journal article" date="2021" name="PeerJ">
        <title>Extensive microbial diversity within the chicken gut microbiome revealed by metagenomics and culture.</title>
        <authorList>
            <person name="Gilroy R."/>
            <person name="Ravi A."/>
            <person name="Getino M."/>
            <person name="Pursley I."/>
            <person name="Horton D.L."/>
            <person name="Alikhan N.F."/>
            <person name="Baker D."/>
            <person name="Gharbi K."/>
            <person name="Hall N."/>
            <person name="Watson M."/>
            <person name="Adriaenssens E.M."/>
            <person name="Foster-Nyarko E."/>
            <person name="Jarju S."/>
            <person name="Secka A."/>
            <person name="Antonio M."/>
            <person name="Oren A."/>
            <person name="Chaudhuri R.R."/>
            <person name="La Ragione R."/>
            <person name="Hildebrand F."/>
            <person name="Pallen M.J."/>
        </authorList>
    </citation>
    <scope>NUCLEOTIDE SEQUENCE</scope>
    <source>
        <strain evidence="3">CHK195-9823</strain>
    </source>
</reference>
<organism evidence="3 4">
    <name type="scientific">Candidatus Blautia stercorigallinarum</name>
    <dbReference type="NCBI Taxonomy" id="2838501"/>
    <lineage>
        <taxon>Bacteria</taxon>
        <taxon>Bacillati</taxon>
        <taxon>Bacillota</taxon>
        <taxon>Clostridia</taxon>
        <taxon>Lachnospirales</taxon>
        <taxon>Lachnospiraceae</taxon>
        <taxon>Blautia</taxon>
    </lineage>
</organism>
<dbReference type="EMBL" id="DXIQ01000028">
    <property type="protein sequence ID" value="HIV38327.1"/>
    <property type="molecule type" value="Genomic_DNA"/>
</dbReference>
<evidence type="ECO:0000259" key="2">
    <source>
        <dbReference type="Pfam" id="PF00501"/>
    </source>
</evidence>
<reference evidence="3" key="2">
    <citation type="submission" date="2021-04" db="EMBL/GenBank/DDBJ databases">
        <authorList>
            <person name="Gilroy R."/>
        </authorList>
    </citation>
    <scope>NUCLEOTIDE SEQUENCE</scope>
    <source>
        <strain evidence="3">CHK195-9823</strain>
    </source>
</reference>
<dbReference type="NCBIfam" id="NF045666">
    <property type="entry name" value="DVU1553_fam_AMP"/>
    <property type="match status" value="1"/>
</dbReference>
<evidence type="ECO:0000256" key="1">
    <source>
        <dbReference type="SAM" id="MobiDB-lite"/>
    </source>
</evidence>
<dbReference type="InterPro" id="IPR000873">
    <property type="entry name" value="AMP-dep_synth/lig_dom"/>
</dbReference>
<dbReference type="Pfam" id="PF00501">
    <property type="entry name" value="AMP-binding"/>
    <property type="match status" value="1"/>
</dbReference>
<evidence type="ECO:0000313" key="3">
    <source>
        <dbReference type="EMBL" id="HIV38327.1"/>
    </source>
</evidence>
<name>A0A9D1TFF2_9FIRM</name>
<dbReference type="SUPFAM" id="SSF56801">
    <property type="entry name" value="Acetyl-CoA synthetase-like"/>
    <property type="match status" value="1"/>
</dbReference>
<feature type="compositionally biased region" description="Basic and acidic residues" evidence="1">
    <location>
        <begin position="399"/>
        <end position="414"/>
    </location>
</feature>
<feature type="region of interest" description="Disordered" evidence="1">
    <location>
        <begin position="386"/>
        <end position="414"/>
    </location>
</feature>
<feature type="domain" description="AMP-dependent synthetase/ligase" evidence="2">
    <location>
        <begin position="93"/>
        <end position="279"/>
    </location>
</feature>
<dbReference type="InterPro" id="IPR042099">
    <property type="entry name" value="ANL_N_sf"/>
</dbReference>
<dbReference type="AlphaFoldDB" id="A0A9D1TFF2"/>
<dbReference type="Gene3D" id="3.40.50.12780">
    <property type="entry name" value="N-terminal domain of ligase-like"/>
    <property type="match status" value="1"/>
</dbReference>
<dbReference type="PANTHER" id="PTHR43845">
    <property type="entry name" value="BLR5969 PROTEIN"/>
    <property type="match status" value="1"/>
</dbReference>
<dbReference type="PANTHER" id="PTHR43845:SF1">
    <property type="entry name" value="BLR5969 PROTEIN"/>
    <property type="match status" value="1"/>
</dbReference>
<comment type="caution">
    <text evidence="3">The sequence shown here is derived from an EMBL/GenBank/DDBJ whole genome shotgun (WGS) entry which is preliminary data.</text>
</comment>
<protein>
    <submittedName>
        <fullName evidence="3">AMP-binding protein</fullName>
    </submittedName>
</protein>
<evidence type="ECO:0000313" key="4">
    <source>
        <dbReference type="Proteomes" id="UP000886814"/>
    </source>
</evidence>